<dbReference type="Proteomes" id="UP000664991">
    <property type="component" value="Unassembled WGS sequence"/>
</dbReference>
<evidence type="ECO:0000313" key="3">
    <source>
        <dbReference type="Proteomes" id="UP000664991"/>
    </source>
</evidence>
<dbReference type="EMBL" id="JAEMGP010000018">
    <property type="protein sequence ID" value="KAG5198128.1"/>
    <property type="molecule type" value="Genomic_DNA"/>
</dbReference>
<accession>A0A836CUL3</accession>
<evidence type="ECO:0000313" key="2">
    <source>
        <dbReference type="EMBL" id="KAG5198128.1"/>
    </source>
</evidence>
<organism evidence="2 3">
    <name type="scientific">Ovis aries</name>
    <name type="common">Sheep</name>
    <dbReference type="NCBI Taxonomy" id="9940"/>
    <lineage>
        <taxon>Eukaryota</taxon>
        <taxon>Metazoa</taxon>
        <taxon>Chordata</taxon>
        <taxon>Craniata</taxon>
        <taxon>Vertebrata</taxon>
        <taxon>Euteleostomi</taxon>
        <taxon>Mammalia</taxon>
        <taxon>Eutheria</taxon>
        <taxon>Laurasiatheria</taxon>
        <taxon>Artiodactyla</taxon>
        <taxon>Ruminantia</taxon>
        <taxon>Pecora</taxon>
        <taxon>Bovidae</taxon>
        <taxon>Caprinae</taxon>
        <taxon>Ovis</taxon>
    </lineage>
</organism>
<dbReference type="AlphaFoldDB" id="A0A836CUL3"/>
<name>A0A836CUL3_SHEEP</name>
<sequence>MKRLPRVDTPGWDTYSQELSIKCGSRWKSELTASREPEPYAVSVMCPCTLDIEGQSSPAPAAAIAPPVPAGRNPEVSPFLELNDSDDDSPQVFFDTKTDEIGRGLLK</sequence>
<protein>
    <submittedName>
        <fullName evidence="2">Uncharacterized protein</fullName>
    </submittedName>
</protein>
<gene>
    <name evidence="2" type="ORF">JEQ12_007818</name>
</gene>
<feature type="region of interest" description="Disordered" evidence="1">
    <location>
        <begin position="56"/>
        <end position="94"/>
    </location>
</feature>
<comment type="caution">
    <text evidence="2">The sequence shown here is derived from an EMBL/GenBank/DDBJ whole genome shotgun (WGS) entry which is preliminary data.</text>
</comment>
<reference evidence="2 3" key="1">
    <citation type="submission" date="2020-12" db="EMBL/GenBank/DDBJ databases">
        <title>De novo assembly of Tibetan sheep genome.</title>
        <authorList>
            <person name="Li X."/>
        </authorList>
    </citation>
    <scope>NUCLEOTIDE SEQUENCE [LARGE SCALE GENOMIC DNA]</scope>
    <source>
        <tissue evidence="2">Heart</tissue>
    </source>
</reference>
<evidence type="ECO:0000256" key="1">
    <source>
        <dbReference type="SAM" id="MobiDB-lite"/>
    </source>
</evidence>
<proteinExistence type="predicted"/>